<dbReference type="EMBL" id="LR862153">
    <property type="protein sequence ID" value="CAD1835574.1"/>
    <property type="molecule type" value="Genomic_DNA"/>
</dbReference>
<protein>
    <recommendedName>
        <fullName evidence="1">F-box domain-containing protein</fullName>
    </recommendedName>
</protein>
<dbReference type="SUPFAM" id="SSF81383">
    <property type="entry name" value="F-box domain"/>
    <property type="match status" value="1"/>
</dbReference>
<evidence type="ECO:0000259" key="1">
    <source>
        <dbReference type="Pfam" id="PF12937"/>
    </source>
</evidence>
<dbReference type="Gene3D" id="1.20.1280.50">
    <property type="match status" value="1"/>
</dbReference>
<proteinExistence type="predicted"/>
<name>A0A6V7PXB0_ANACO</name>
<dbReference type="PANTHER" id="PTHR31960">
    <property type="entry name" value="F-BOX PROTEIN PP2-A15"/>
    <property type="match status" value="1"/>
</dbReference>
<dbReference type="PANTHER" id="PTHR31960:SF26">
    <property type="entry name" value="F-BOX DOMAIN CONTAINING PROTEIN"/>
    <property type="match status" value="1"/>
</dbReference>
<organism evidence="2">
    <name type="scientific">Ananas comosus var. bracteatus</name>
    <name type="common">red pineapple</name>
    <dbReference type="NCBI Taxonomy" id="296719"/>
    <lineage>
        <taxon>Eukaryota</taxon>
        <taxon>Viridiplantae</taxon>
        <taxon>Streptophyta</taxon>
        <taxon>Embryophyta</taxon>
        <taxon>Tracheophyta</taxon>
        <taxon>Spermatophyta</taxon>
        <taxon>Magnoliopsida</taxon>
        <taxon>Liliopsida</taxon>
        <taxon>Poales</taxon>
        <taxon>Bromeliaceae</taxon>
        <taxon>Bromelioideae</taxon>
        <taxon>Ananas</taxon>
    </lineage>
</organism>
<reference evidence="2" key="1">
    <citation type="submission" date="2020-07" db="EMBL/GenBank/DDBJ databases">
        <authorList>
            <person name="Lin J."/>
        </authorList>
    </citation>
    <scope>NUCLEOTIDE SEQUENCE</scope>
</reference>
<sequence>MTEEGEGEGDDGAGIGGFGRLPEECVARVLAFTTPRDTCRAGLVSAAFLSAAASDAVWTNFLPPDCAQILSRAVRPLEYSSKKELYFRLCDPILVDDGGMVS</sequence>
<gene>
    <name evidence="2" type="ORF">CB5_LOCUS18785</name>
</gene>
<dbReference type="InterPro" id="IPR036047">
    <property type="entry name" value="F-box-like_dom_sf"/>
</dbReference>
<evidence type="ECO:0000313" key="2">
    <source>
        <dbReference type="EMBL" id="CAD1835574.1"/>
    </source>
</evidence>
<feature type="domain" description="F-box" evidence="1">
    <location>
        <begin position="19"/>
        <end position="61"/>
    </location>
</feature>
<dbReference type="InterPro" id="IPR001810">
    <property type="entry name" value="F-box_dom"/>
</dbReference>
<dbReference type="AlphaFoldDB" id="A0A6V7PXB0"/>
<dbReference type="Pfam" id="PF12937">
    <property type="entry name" value="F-box-like"/>
    <property type="match status" value="1"/>
</dbReference>
<accession>A0A6V7PXB0</accession>